<feature type="transmembrane region" description="Helical" evidence="9">
    <location>
        <begin position="472"/>
        <end position="492"/>
    </location>
</feature>
<accession>A0A4Q2EKB6</accession>
<feature type="transmembrane region" description="Helical" evidence="9">
    <location>
        <begin position="25"/>
        <end position="45"/>
    </location>
</feature>
<dbReference type="EMBL" id="PPCV01000004">
    <property type="protein sequence ID" value="RXW32425.1"/>
    <property type="molecule type" value="Genomic_DNA"/>
</dbReference>
<feature type="domain" description="Glycosyltransferase RgtA/B/C/D-like" evidence="10">
    <location>
        <begin position="149"/>
        <end position="254"/>
    </location>
</feature>
<dbReference type="GO" id="GO:0005886">
    <property type="term" value="C:plasma membrane"/>
    <property type="evidence" value="ECO:0007669"/>
    <property type="project" value="UniProtKB-SubCell"/>
</dbReference>
<feature type="transmembrane region" description="Helical" evidence="9">
    <location>
        <begin position="437"/>
        <end position="460"/>
    </location>
</feature>
<feature type="domain" description="Putative mannosyltransferase YkcA/B-like C-terminal" evidence="11">
    <location>
        <begin position="597"/>
        <end position="683"/>
    </location>
</feature>
<feature type="transmembrane region" description="Helical" evidence="9">
    <location>
        <begin position="412"/>
        <end position="431"/>
    </location>
</feature>
<evidence type="ECO:0000259" key="11">
    <source>
        <dbReference type="Pfam" id="PF24878"/>
    </source>
</evidence>
<evidence type="ECO:0000256" key="6">
    <source>
        <dbReference type="ARBA" id="ARBA00022989"/>
    </source>
</evidence>
<dbReference type="GO" id="GO:0010041">
    <property type="term" value="P:response to iron(III) ion"/>
    <property type="evidence" value="ECO:0007669"/>
    <property type="project" value="TreeGrafter"/>
</dbReference>
<evidence type="ECO:0000259" key="10">
    <source>
        <dbReference type="Pfam" id="PF13231"/>
    </source>
</evidence>
<dbReference type="InterPro" id="IPR056785">
    <property type="entry name" value="YkcA/B-like_C"/>
</dbReference>
<feature type="compositionally biased region" description="Gly residues" evidence="8">
    <location>
        <begin position="508"/>
        <end position="522"/>
    </location>
</feature>
<proteinExistence type="predicted"/>
<dbReference type="GO" id="GO:0016763">
    <property type="term" value="F:pentosyltransferase activity"/>
    <property type="evidence" value="ECO:0007669"/>
    <property type="project" value="TreeGrafter"/>
</dbReference>
<keyword evidence="5 9" id="KW-0812">Transmembrane</keyword>
<evidence type="ECO:0000256" key="7">
    <source>
        <dbReference type="ARBA" id="ARBA00023136"/>
    </source>
</evidence>
<name>A0A4Q2EKB6_9ACTN</name>
<feature type="transmembrane region" description="Helical" evidence="9">
    <location>
        <begin position="326"/>
        <end position="346"/>
    </location>
</feature>
<evidence type="ECO:0000256" key="9">
    <source>
        <dbReference type="SAM" id="Phobius"/>
    </source>
</evidence>
<protein>
    <submittedName>
        <fullName evidence="12">Glycosyl transferase</fullName>
    </submittedName>
</protein>
<comment type="subcellular location">
    <subcellularLocation>
        <location evidence="1">Cell membrane</location>
        <topology evidence="1">Multi-pass membrane protein</topology>
    </subcellularLocation>
</comment>
<feature type="transmembrane region" description="Helical" evidence="9">
    <location>
        <begin position="358"/>
        <end position="378"/>
    </location>
</feature>
<feature type="transmembrane region" description="Helical" evidence="9">
    <location>
        <begin position="220"/>
        <end position="236"/>
    </location>
</feature>
<gene>
    <name evidence="12" type="ORF">C1706_07770</name>
</gene>
<keyword evidence="6 9" id="KW-1133">Transmembrane helix</keyword>
<dbReference type="Pfam" id="PF13231">
    <property type="entry name" value="PMT_2"/>
    <property type="match status" value="2"/>
</dbReference>
<evidence type="ECO:0000256" key="5">
    <source>
        <dbReference type="ARBA" id="ARBA00022692"/>
    </source>
</evidence>
<evidence type="ECO:0000256" key="1">
    <source>
        <dbReference type="ARBA" id="ARBA00004651"/>
    </source>
</evidence>
<evidence type="ECO:0000256" key="8">
    <source>
        <dbReference type="SAM" id="MobiDB-lite"/>
    </source>
</evidence>
<evidence type="ECO:0000313" key="13">
    <source>
        <dbReference type="Proteomes" id="UP000290624"/>
    </source>
</evidence>
<feature type="transmembrane region" description="Helical" evidence="9">
    <location>
        <begin position="146"/>
        <end position="168"/>
    </location>
</feature>
<evidence type="ECO:0000256" key="4">
    <source>
        <dbReference type="ARBA" id="ARBA00022679"/>
    </source>
</evidence>
<feature type="compositionally biased region" description="Polar residues" evidence="8">
    <location>
        <begin position="537"/>
        <end position="548"/>
    </location>
</feature>
<dbReference type="InterPro" id="IPR050297">
    <property type="entry name" value="LipidA_mod_glycosyltrf_83"/>
</dbReference>
<evidence type="ECO:0000313" key="12">
    <source>
        <dbReference type="EMBL" id="RXW32425.1"/>
    </source>
</evidence>
<feature type="transmembrane region" description="Helical" evidence="9">
    <location>
        <begin position="243"/>
        <end position="263"/>
    </location>
</feature>
<dbReference type="RefSeq" id="WP_129458650.1">
    <property type="nucleotide sequence ID" value="NZ_PPCV01000004.1"/>
</dbReference>
<dbReference type="Pfam" id="PF24878">
    <property type="entry name" value="YkcB_C"/>
    <property type="match status" value="1"/>
</dbReference>
<dbReference type="Proteomes" id="UP000290624">
    <property type="component" value="Unassembled WGS sequence"/>
</dbReference>
<keyword evidence="7 9" id="KW-0472">Membrane</keyword>
<sequence>MTDLDALVPPPDAQASQRPARRVLVAQRVSLAALLAATAVLYVWGLGASGWANSFYSAAAQAGGQNWTAWFFGSLDAGNAITVDKPPAALWVTGLSVRIFGLSSWSILVPQALMGVLTAWLVFATARRALRGWSPHDGRALSSGTVHGLALFGAAAFALTPVSVLMFRFNNPDALLMLLLTAATYCVVRACESASRRWLALAGVAVGFAFLTKTLQAFLVLPPLGIAYLLLAPASWRQRIIDLVTAAVALVVSAGWYVAVFTLTPASLRPYMGGSQTNSFLELAFGYNGLGRLTGEEVGSVGGGAPGGMWGSHGVLRLFTGVSGGMVAWLIPATVLLAVVGLVLLGRRRGEGASVVRAAIVASGGSLLLTGAVFSAMAGIYHDYYTVALTPFLGITLALGLGVAWAYRERAWVRGSLAASAVATGALAVFYTSEAGGIYAVVGWVALAALILAAGGLAFAPATALALTRATLTLGMVGALLSPASFALQTAATPHSGSIVTAGPIKAGMGGRGGPGGGGVGGRRNEGAPDGSGLSGGTPSSRTPQTMPGSRDGSRGGAPGGTSGRSAESAPSTPRSGAAGGGGLLNGAEVSHDLAVALTSDASDYRWVAATIGAQNAASYQLATNLPVMAVGGFNGSDPSPTLEQFQAYVAEGRIHYFIGGEMNGRRRGGSEAASEIAAWVAATYPATTVGGTTVYDLSGR</sequence>
<feature type="domain" description="Glycosyltransferase RgtA/B/C/D-like" evidence="10">
    <location>
        <begin position="84"/>
        <end position="131"/>
    </location>
</feature>
<feature type="region of interest" description="Disordered" evidence="8">
    <location>
        <begin position="503"/>
        <end position="584"/>
    </location>
</feature>
<dbReference type="GO" id="GO:0009103">
    <property type="term" value="P:lipopolysaccharide biosynthetic process"/>
    <property type="evidence" value="ECO:0007669"/>
    <property type="project" value="UniProtKB-ARBA"/>
</dbReference>
<feature type="transmembrane region" description="Helical" evidence="9">
    <location>
        <begin position="105"/>
        <end position="126"/>
    </location>
</feature>
<dbReference type="OrthoDB" id="5241882at2"/>
<dbReference type="AlphaFoldDB" id="A0A4Q2EKB6"/>
<keyword evidence="13" id="KW-1185">Reference proteome</keyword>
<evidence type="ECO:0000256" key="2">
    <source>
        <dbReference type="ARBA" id="ARBA00022475"/>
    </source>
</evidence>
<keyword evidence="2" id="KW-1003">Cell membrane</keyword>
<evidence type="ECO:0000256" key="3">
    <source>
        <dbReference type="ARBA" id="ARBA00022676"/>
    </source>
</evidence>
<keyword evidence="4 12" id="KW-0808">Transferase</keyword>
<organism evidence="12 13">
    <name type="scientific">Propioniciclava flava</name>
    <dbReference type="NCBI Taxonomy" id="2072026"/>
    <lineage>
        <taxon>Bacteria</taxon>
        <taxon>Bacillati</taxon>
        <taxon>Actinomycetota</taxon>
        <taxon>Actinomycetes</taxon>
        <taxon>Propionibacteriales</taxon>
        <taxon>Propionibacteriaceae</taxon>
        <taxon>Propioniciclava</taxon>
    </lineage>
</organism>
<reference evidence="12 13" key="1">
    <citation type="submission" date="2018-01" db="EMBL/GenBank/DDBJ databases">
        <title>Lactibacter flavus gen. nov., sp. nov., a novel bacterium of the family Propionibacteriaceae isolated from raw milk and dairy products.</title>
        <authorList>
            <person name="Wenning M."/>
            <person name="Breitenwieser F."/>
            <person name="Huptas C."/>
            <person name="von Neubeck M."/>
            <person name="Busse H.-J."/>
            <person name="Scherer S."/>
        </authorList>
    </citation>
    <scope>NUCLEOTIDE SEQUENCE [LARGE SCALE GENOMIC DNA]</scope>
    <source>
        <strain evidence="12 13">VG341</strain>
    </source>
</reference>
<dbReference type="InterPro" id="IPR038731">
    <property type="entry name" value="RgtA/B/C-like"/>
</dbReference>
<dbReference type="PANTHER" id="PTHR33908:SF3">
    <property type="entry name" value="UNDECAPRENYL PHOSPHATE-ALPHA-4-AMINO-4-DEOXY-L-ARABINOSE ARABINOSYL TRANSFERASE"/>
    <property type="match status" value="1"/>
</dbReference>
<feature type="transmembrane region" description="Helical" evidence="9">
    <location>
        <begin position="384"/>
        <end position="405"/>
    </location>
</feature>
<keyword evidence="3" id="KW-0328">Glycosyltransferase</keyword>
<comment type="caution">
    <text evidence="12">The sequence shown here is derived from an EMBL/GenBank/DDBJ whole genome shotgun (WGS) entry which is preliminary data.</text>
</comment>
<dbReference type="PANTHER" id="PTHR33908">
    <property type="entry name" value="MANNOSYLTRANSFERASE YKCB-RELATED"/>
    <property type="match status" value="1"/>
</dbReference>